<evidence type="ECO:0000313" key="4">
    <source>
        <dbReference type="EMBL" id="KYG73914.1"/>
    </source>
</evidence>
<evidence type="ECO:0008006" key="6">
    <source>
        <dbReference type="Google" id="ProtNLM"/>
    </source>
</evidence>
<sequence>MNRIKLLAVGAMFLALIGTLPVHGQTEKSLDQSFSEILNSSESYEEYKVIKTSKLNAFRGAMFDSLKLYRGTIQNLQGELSEVKSDMAEMRSELQAVQQSFNDSQANSEMIGFLWFDVKKLTYSIFLWSLVALLTLCLAIMYGRIKHVCGVVKRVKAAYSKIVEDYRNQRFQATEKQIKLKRELQTALNRLENIQASEQL</sequence>
<keyword evidence="5" id="KW-1185">Reference proteome</keyword>
<proteinExistence type="predicted"/>
<evidence type="ECO:0000313" key="5">
    <source>
        <dbReference type="Proteomes" id="UP000075606"/>
    </source>
</evidence>
<evidence type="ECO:0000256" key="2">
    <source>
        <dbReference type="SAM" id="Phobius"/>
    </source>
</evidence>
<feature type="signal peptide" evidence="3">
    <location>
        <begin position="1"/>
        <end position="24"/>
    </location>
</feature>
<keyword evidence="2" id="KW-1133">Transmembrane helix</keyword>
<dbReference type="Proteomes" id="UP000075606">
    <property type="component" value="Unassembled WGS sequence"/>
</dbReference>
<dbReference type="EMBL" id="LRPC01000028">
    <property type="protein sequence ID" value="KYG73914.1"/>
    <property type="molecule type" value="Genomic_DNA"/>
</dbReference>
<evidence type="ECO:0000256" key="1">
    <source>
        <dbReference type="SAM" id="Coils"/>
    </source>
</evidence>
<gene>
    <name evidence="4" type="ORF">AWW68_14695</name>
</gene>
<feature type="coiled-coil region" evidence="1">
    <location>
        <begin position="66"/>
        <end position="107"/>
    </location>
</feature>
<organism evidence="4 5">
    <name type="scientific">Roseivirga spongicola</name>
    <dbReference type="NCBI Taxonomy" id="333140"/>
    <lineage>
        <taxon>Bacteria</taxon>
        <taxon>Pseudomonadati</taxon>
        <taxon>Bacteroidota</taxon>
        <taxon>Cytophagia</taxon>
        <taxon>Cytophagales</taxon>
        <taxon>Roseivirgaceae</taxon>
        <taxon>Roseivirga</taxon>
    </lineage>
</organism>
<dbReference type="RefSeq" id="WP_068222980.1">
    <property type="nucleotide sequence ID" value="NZ_CP139724.1"/>
</dbReference>
<reference evidence="4 5" key="1">
    <citation type="submission" date="2016-01" db="EMBL/GenBank/DDBJ databases">
        <title>Genome sequencing of Roseivirga spongicola UST030701-084.</title>
        <authorList>
            <person name="Selvaratnam C."/>
            <person name="Thevarajoo S."/>
            <person name="Goh K.M."/>
            <person name="Ee R."/>
            <person name="Chan K.-G."/>
            <person name="Chong C.S."/>
        </authorList>
    </citation>
    <scope>NUCLEOTIDE SEQUENCE [LARGE SCALE GENOMIC DNA]</scope>
    <source>
        <strain evidence="4 5">UST030701-084</strain>
    </source>
</reference>
<name>A0A150X5E8_9BACT</name>
<protein>
    <recommendedName>
        <fullName evidence="6">tRNA (Guanine-N1)-methyltransferase</fullName>
    </recommendedName>
</protein>
<feature type="transmembrane region" description="Helical" evidence="2">
    <location>
        <begin position="125"/>
        <end position="145"/>
    </location>
</feature>
<accession>A0A150X5E8</accession>
<keyword evidence="2" id="KW-0812">Transmembrane</keyword>
<feature type="chain" id="PRO_5007574207" description="tRNA (Guanine-N1)-methyltransferase" evidence="3">
    <location>
        <begin position="25"/>
        <end position="200"/>
    </location>
</feature>
<comment type="caution">
    <text evidence="4">The sequence shown here is derived from an EMBL/GenBank/DDBJ whole genome shotgun (WGS) entry which is preliminary data.</text>
</comment>
<evidence type="ECO:0000256" key="3">
    <source>
        <dbReference type="SAM" id="SignalP"/>
    </source>
</evidence>
<dbReference type="STRING" id="333140.AWW68_14695"/>
<keyword evidence="2" id="KW-0472">Membrane</keyword>
<dbReference type="OrthoDB" id="981213at2"/>
<dbReference type="AlphaFoldDB" id="A0A150X5E8"/>
<keyword evidence="1" id="KW-0175">Coiled coil</keyword>
<keyword evidence="3" id="KW-0732">Signal</keyword>